<dbReference type="RefSeq" id="WP_149498104.1">
    <property type="nucleotide sequence ID" value="NZ_CP141221.1"/>
</dbReference>
<gene>
    <name evidence="1" type="ORF">QTN89_26035</name>
</gene>
<accession>A0ABT7PR03</accession>
<dbReference type="SUPFAM" id="SSF53756">
    <property type="entry name" value="UDP-Glycosyltransferase/glycogen phosphorylase"/>
    <property type="match status" value="1"/>
</dbReference>
<keyword evidence="2" id="KW-1185">Reference proteome</keyword>
<evidence type="ECO:0000313" key="2">
    <source>
        <dbReference type="Proteomes" id="UP001239462"/>
    </source>
</evidence>
<dbReference type="Proteomes" id="UP001239462">
    <property type="component" value="Unassembled WGS sequence"/>
</dbReference>
<proteinExistence type="predicted"/>
<sequence>MSLTEELAVPTIVHLVPNSKPKGCGVTDYAIAVCEQTQRLDRSIKTQIVRVDGCPESTPSDAFAEKFWEKIDGKIKDDIRNVTAIVLHYSGYGYSQDGAPDWLATAIGDRPQPYSRIPVVTFFHELYATAWPWRRTFWHSRRQRLIAEQLATISDSILTNRQVSATWLEENTPESVEEVRYLPVPSNIGEPSGYVPYQSREPIAILFGRNIFKRPFTRGSGATLTTDICRHLGIERIIDIGNQADWNTKAFEAAGIEIQTPGYLSGEDVLNYMLQARIGFFSYYPDHLEKSGILAAFARCGVPMIAPRRVNSALAELIQVDHQLHFSRGLLGRDREQIDLALADTSERLHRWSLAHCVTKHAQLIINACIDARMQNGFTDLSRC</sequence>
<protein>
    <submittedName>
        <fullName evidence="1">Uncharacterized protein</fullName>
    </submittedName>
</protein>
<dbReference type="EMBL" id="JASZZN010000028">
    <property type="protein sequence ID" value="MDM4018940.1"/>
    <property type="molecule type" value="Genomic_DNA"/>
</dbReference>
<comment type="caution">
    <text evidence="1">The sequence shown here is derived from an EMBL/GenBank/DDBJ whole genome shotgun (WGS) entry which is preliminary data.</text>
</comment>
<organism evidence="1 2">
    <name type="scientific">Roseiconus lacunae</name>
    <dbReference type="NCBI Taxonomy" id="2605694"/>
    <lineage>
        <taxon>Bacteria</taxon>
        <taxon>Pseudomonadati</taxon>
        <taxon>Planctomycetota</taxon>
        <taxon>Planctomycetia</taxon>
        <taxon>Pirellulales</taxon>
        <taxon>Pirellulaceae</taxon>
        <taxon>Roseiconus</taxon>
    </lineage>
</organism>
<name>A0ABT7PR03_9BACT</name>
<evidence type="ECO:0000313" key="1">
    <source>
        <dbReference type="EMBL" id="MDM4018940.1"/>
    </source>
</evidence>
<reference evidence="1 2" key="1">
    <citation type="submission" date="2023-06" db="EMBL/GenBank/DDBJ databases">
        <title>Roseiconus lacunae JC819 isolated from Gulf of Mannar region, Tamil Nadu.</title>
        <authorList>
            <person name="Pk S."/>
            <person name="Ch S."/>
            <person name="Ch V.R."/>
        </authorList>
    </citation>
    <scope>NUCLEOTIDE SEQUENCE [LARGE SCALE GENOMIC DNA]</scope>
    <source>
        <strain evidence="1 2">JC819</strain>
    </source>
</reference>